<feature type="compositionally biased region" description="Basic and acidic residues" evidence="5">
    <location>
        <begin position="1"/>
        <end position="11"/>
    </location>
</feature>
<dbReference type="GO" id="GO:0035435">
    <property type="term" value="P:phosphate ion transmembrane transport"/>
    <property type="evidence" value="ECO:0007669"/>
    <property type="project" value="InterPro"/>
</dbReference>
<organism evidence="7 8">
    <name type="scientific">Luteipulveratus mongoliensis</name>
    <dbReference type="NCBI Taxonomy" id="571913"/>
    <lineage>
        <taxon>Bacteria</taxon>
        <taxon>Bacillati</taxon>
        <taxon>Actinomycetota</taxon>
        <taxon>Actinomycetes</taxon>
        <taxon>Micrococcales</taxon>
        <taxon>Dermacoccaceae</taxon>
        <taxon>Luteipulveratus</taxon>
    </lineage>
</organism>
<dbReference type="PATRIC" id="fig|571913.6.peg.441"/>
<evidence type="ECO:0000256" key="4">
    <source>
        <dbReference type="PIRNR" id="PIRNR002756"/>
    </source>
</evidence>
<dbReference type="Proteomes" id="UP000066480">
    <property type="component" value="Chromosome"/>
</dbReference>
<accession>A0A0K1JPQ9</accession>
<name>A0A0K1JPQ9_9MICO</name>
<reference evidence="7 8" key="1">
    <citation type="submission" date="2015-03" db="EMBL/GenBank/DDBJ databases">
        <title>Luteipulveratus halotolerans sp. nov., a novel actinobacterium (Dermacoccaceae) from Sarawak, Malaysia.</title>
        <authorList>
            <person name="Juboi H."/>
            <person name="Basik A."/>
            <person name="Shamsul S.S."/>
            <person name="Arnold P."/>
            <person name="Schmitt E.K."/>
            <person name="Sanglier J.-J."/>
            <person name="Yeo T."/>
        </authorList>
    </citation>
    <scope>NUCLEOTIDE SEQUENCE [LARGE SCALE GENOMIC DNA]</scope>
    <source>
        <strain evidence="7 8">MN07-A0370</strain>
    </source>
</reference>
<dbReference type="SUPFAM" id="SSF53850">
    <property type="entry name" value="Periplasmic binding protein-like II"/>
    <property type="match status" value="1"/>
</dbReference>
<dbReference type="GO" id="GO:0042301">
    <property type="term" value="F:phosphate ion binding"/>
    <property type="evidence" value="ECO:0007669"/>
    <property type="project" value="InterPro"/>
</dbReference>
<dbReference type="EMBL" id="CP011112">
    <property type="protein sequence ID" value="AKU18560.1"/>
    <property type="molecule type" value="Genomic_DNA"/>
</dbReference>
<feature type="region of interest" description="Disordered" evidence="5">
    <location>
        <begin position="1"/>
        <end position="46"/>
    </location>
</feature>
<dbReference type="InterPro" id="IPR050962">
    <property type="entry name" value="Phosphate-bind_PstS"/>
</dbReference>
<protein>
    <recommendedName>
        <fullName evidence="4">Phosphate-binding protein</fullName>
    </recommendedName>
</protein>
<keyword evidence="8" id="KW-1185">Reference proteome</keyword>
<evidence type="ECO:0000259" key="6">
    <source>
        <dbReference type="Pfam" id="PF12849"/>
    </source>
</evidence>
<evidence type="ECO:0000256" key="2">
    <source>
        <dbReference type="ARBA" id="ARBA00022448"/>
    </source>
</evidence>
<proteinExistence type="inferred from homology"/>
<evidence type="ECO:0000313" key="8">
    <source>
        <dbReference type="Proteomes" id="UP000066480"/>
    </source>
</evidence>
<feature type="compositionally biased region" description="Low complexity" evidence="5">
    <location>
        <begin position="25"/>
        <end position="45"/>
    </location>
</feature>
<dbReference type="CDD" id="cd13565">
    <property type="entry name" value="PBP2_PstS"/>
    <property type="match status" value="1"/>
</dbReference>
<keyword evidence="3 4" id="KW-0592">Phosphate transport</keyword>
<dbReference type="Pfam" id="PF12849">
    <property type="entry name" value="PBP_like_2"/>
    <property type="match status" value="1"/>
</dbReference>
<dbReference type="PANTHER" id="PTHR42996:SF1">
    <property type="entry name" value="PHOSPHATE-BINDING PROTEIN PSTS"/>
    <property type="match status" value="1"/>
</dbReference>
<dbReference type="AlphaFoldDB" id="A0A0K1JPQ9"/>
<dbReference type="STRING" id="571913.VV02_02155"/>
<dbReference type="PIRSF" id="PIRSF002756">
    <property type="entry name" value="PstS"/>
    <property type="match status" value="1"/>
</dbReference>
<keyword evidence="2 4" id="KW-0813">Transport</keyword>
<dbReference type="NCBIfam" id="TIGR00975">
    <property type="entry name" value="3a0107s03"/>
    <property type="match status" value="1"/>
</dbReference>
<dbReference type="GO" id="GO:0043190">
    <property type="term" value="C:ATP-binding cassette (ABC) transporter complex"/>
    <property type="evidence" value="ECO:0007669"/>
    <property type="project" value="InterPro"/>
</dbReference>
<comment type="similarity">
    <text evidence="1 4">Belongs to the PstS family.</text>
</comment>
<dbReference type="PANTHER" id="PTHR42996">
    <property type="entry name" value="PHOSPHATE-BINDING PROTEIN PSTS"/>
    <property type="match status" value="1"/>
</dbReference>
<sequence length="370" mass="36871">MINTLRDEHDPSAGPTNTVSSGPSPGTVVDKPTTGGPTTVPGATTCSPGSISGVGSSLQQGAVENFVSAYRRSCPAATVAYETMGAGAGRAQFADGKAEFAASEAPINGPQAASAAKRCGGNPVWNIPMVFTPIALAYNVSGVDALILDGPVAAQIFRGRITTWNDPAIAAINPGVTLPSQPIAVVFRSDQTGTTDAFQQYLTASSGGAWNVGAGVDFNGGTGTGVARGTGVAERVASTPGAITYVDTASAAAAKLRLARVNSGSGPVAYSAASAGKAIDASTTALTAPGDLNLNVSTMHGTSAAGAYPLLQPTYEIVCSKGYSAAAGQRVRAFLSSAASDGQSGLEAKGFVPLPSAFRAKVISTVNAIQ</sequence>
<dbReference type="Gene3D" id="3.40.190.10">
    <property type="entry name" value="Periplasmic binding protein-like II"/>
    <property type="match status" value="2"/>
</dbReference>
<dbReference type="KEGG" id="lmoi:VV02_02155"/>
<evidence type="ECO:0000313" key="7">
    <source>
        <dbReference type="EMBL" id="AKU18560.1"/>
    </source>
</evidence>
<evidence type="ECO:0000256" key="3">
    <source>
        <dbReference type="ARBA" id="ARBA00022592"/>
    </source>
</evidence>
<evidence type="ECO:0000256" key="1">
    <source>
        <dbReference type="ARBA" id="ARBA00008725"/>
    </source>
</evidence>
<gene>
    <name evidence="7" type="ORF">VV02_02155</name>
</gene>
<dbReference type="InterPro" id="IPR024370">
    <property type="entry name" value="PBP_domain"/>
</dbReference>
<evidence type="ECO:0000256" key="5">
    <source>
        <dbReference type="SAM" id="MobiDB-lite"/>
    </source>
</evidence>
<feature type="domain" description="PBP" evidence="6">
    <location>
        <begin position="47"/>
        <end position="334"/>
    </location>
</feature>
<feature type="compositionally biased region" description="Polar residues" evidence="5">
    <location>
        <begin position="14"/>
        <end position="24"/>
    </location>
</feature>
<dbReference type="InterPro" id="IPR005673">
    <property type="entry name" value="ABC_phos-bd_PstS"/>
</dbReference>